<dbReference type="Proteomes" id="UP000012015">
    <property type="component" value="Unassembled WGS sequence"/>
</dbReference>
<proteinExistence type="predicted"/>
<dbReference type="AlphaFoldDB" id="M7N5K2"/>
<evidence type="ECO:0000313" key="1">
    <source>
        <dbReference type="EMBL" id="EMQ97044.1"/>
    </source>
</evidence>
<dbReference type="STRING" id="1276920.ADIAG_03563"/>
<gene>
    <name evidence="1" type="ORF">ADIAG_03563</name>
</gene>
<organism evidence="1 2">
    <name type="scientific">Paeniglutamicibacter gangotriensis Lz1y</name>
    <dbReference type="NCBI Taxonomy" id="1276920"/>
    <lineage>
        <taxon>Bacteria</taxon>
        <taxon>Bacillati</taxon>
        <taxon>Actinomycetota</taxon>
        <taxon>Actinomycetes</taxon>
        <taxon>Micrococcales</taxon>
        <taxon>Micrococcaceae</taxon>
        <taxon>Paeniglutamicibacter</taxon>
    </lineage>
</organism>
<name>M7N5K2_9MICC</name>
<dbReference type="EMBL" id="AOCK01000012">
    <property type="protein sequence ID" value="EMQ97044.1"/>
    <property type="molecule type" value="Genomic_DNA"/>
</dbReference>
<evidence type="ECO:0000313" key="2">
    <source>
        <dbReference type="Proteomes" id="UP000012015"/>
    </source>
</evidence>
<comment type="caution">
    <text evidence="1">The sequence shown here is derived from an EMBL/GenBank/DDBJ whole genome shotgun (WGS) entry which is preliminary data.</text>
</comment>
<accession>M7N5K2</accession>
<protein>
    <submittedName>
        <fullName evidence="1">Uncharacterized protein</fullName>
    </submittedName>
</protein>
<keyword evidence="2" id="KW-1185">Reference proteome</keyword>
<sequence length="120" mass="12821">MEGLQCAGPISQGQVGADQGAVSRFFQRRDGYPASGHLQGCLSLALRGQNGGELVAEVRAFAQQPLAVPRHPVGVVPRHQLPPVLMQCRPCVDQETVRVICRGGLQRRGALGAKKLHVHA</sequence>
<reference evidence="1 2" key="1">
    <citation type="journal article" date="2013" name="Genome Announc.">
        <title>Draft Genome Sequence of Arthrobacter gangotriensis Strain Lz1yT, Isolated from a Penguin Rookery Soil Sample Collected in Antarctica, near the Indian Station Dakshin Gangotri.</title>
        <authorList>
            <person name="Shivaji S."/>
            <person name="Ara S."/>
            <person name="Bandi S."/>
            <person name="Singh A."/>
            <person name="Kumar Pinnaka A."/>
        </authorList>
    </citation>
    <scope>NUCLEOTIDE SEQUENCE [LARGE SCALE GENOMIC DNA]</scope>
    <source>
        <strain evidence="1 2">Lz1y</strain>
    </source>
</reference>